<keyword evidence="4" id="KW-0472">Membrane</keyword>
<dbReference type="PANTHER" id="PTHR46654">
    <property type="entry name" value="E3 UBIQUITIN-PROTEIN LIGASE HECTD3"/>
    <property type="match status" value="1"/>
</dbReference>
<dbReference type="EMBL" id="ASPP01026928">
    <property type="protein sequence ID" value="ETO06653.1"/>
    <property type="molecule type" value="Genomic_DNA"/>
</dbReference>
<sequence>RFLNGISISDKNNNMDNTQKELQPQTDDNLQTLMYDYFNTVDNFCGGFAVDAGVIAMLEFIIFKKKKIVCNLDNIQINHSKNRWENRKEYVQYLEQYRLNEFSTQVDAIRRGLATIVPIALLPLFTWQELELMVCGKHEIDLELLRANTVYKYGVKATDKHVQYFWQVLEEFTHQQRSNFLRFVWGQSRLPARSEDFQDPFGIQTSPLNDDNVLPVSRMSFLLLFFFFPLFFLYKTFFFFFFC</sequence>
<dbReference type="Pfam" id="PF00632">
    <property type="entry name" value="HECT"/>
    <property type="match status" value="1"/>
</dbReference>
<keyword evidence="4" id="KW-0812">Transmembrane</keyword>
<protein>
    <recommendedName>
        <fullName evidence="5">HECT domain-containing protein</fullName>
    </recommendedName>
</protein>
<comment type="caution">
    <text evidence="6">The sequence shown here is derived from an EMBL/GenBank/DDBJ whole genome shotgun (WGS) entry which is preliminary data.</text>
</comment>
<dbReference type="GO" id="GO:0004842">
    <property type="term" value="F:ubiquitin-protein transferase activity"/>
    <property type="evidence" value="ECO:0007669"/>
    <property type="project" value="InterPro"/>
</dbReference>
<feature type="domain" description="HECT" evidence="5">
    <location>
        <begin position="85"/>
        <end position="224"/>
    </location>
</feature>
<dbReference type="InterPro" id="IPR035983">
    <property type="entry name" value="Hect_E3_ubiquitin_ligase"/>
</dbReference>
<name>X6LXH8_RETFI</name>
<dbReference type="InterPro" id="IPR000569">
    <property type="entry name" value="HECT_dom"/>
</dbReference>
<gene>
    <name evidence="6" type="ORF">RFI_30739</name>
</gene>
<evidence type="ECO:0000256" key="3">
    <source>
        <dbReference type="SAM" id="MobiDB-lite"/>
    </source>
</evidence>
<keyword evidence="1 2" id="KW-0833">Ubl conjugation pathway</keyword>
<evidence type="ECO:0000313" key="7">
    <source>
        <dbReference type="Proteomes" id="UP000023152"/>
    </source>
</evidence>
<evidence type="ECO:0000256" key="1">
    <source>
        <dbReference type="ARBA" id="ARBA00022786"/>
    </source>
</evidence>
<dbReference type="SUPFAM" id="SSF56204">
    <property type="entry name" value="Hect, E3 ligase catalytic domain"/>
    <property type="match status" value="1"/>
</dbReference>
<proteinExistence type="predicted"/>
<feature type="region of interest" description="Disordered" evidence="3">
    <location>
        <begin position="1"/>
        <end position="21"/>
    </location>
</feature>
<dbReference type="PANTHER" id="PTHR46654:SF1">
    <property type="entry name" value="E3 UBIQUITIN-PROTEIN LIGASE HECTD3"/>
    <property type="match status" value="1"/>
</dbReference>
<keyword evidence="4" id="KW-1133">Transmembrane helix</keyword>
<reference evidence="6 7" key="1">
    <citation type="journal article" date="2013" name="Curr. Biol.">
        <title>The Genome of the Foraminiferan Reticulomyxa filosa.</title>
        <authorList>
            <person name="Glockner G."/>
            <person name="Hulsmann N."/>
            <person name="Schleicher M."/>
            <person name="Noegel A.A."/>
            <person name="Eichinger L."/>
            <person name="Gallinger C."/>
            <person name="Pawlowski J."/>
            <person name="Sierra R."/>
            <person name="Euteneuer U."/>
            <person name="Pillet L."/>
            <person name="Moustafa A."/>
            <person name="Platzer M."/>
            <person name="Groth M."/>
            <person name="Szafranski K."/>
            <person name="Schliwa M."/>
        </authorList>
    </citation>
    <scope>NUCLEOTIDE SEQUENCE [LARGE SCALE GENOMIC DNA]</scope>
</reference>
<evidence type="ECO:0000256" key="4">
    <source>
        <dbReference type="SAM" id="Phobius"/>
    </source>
</evidence>
<evidence type="ECO:0000313" key="6">
    <source>
        <dbReference type="EMBL" id="ETO06653.1"/>
    </source>
</evidence>
<organism evidence="6 7">
    <name type="scientific">Reticulomyxa filosa</name>
    <dbReference type="NCBI Taxonomy" id="46433"/>
    <lineage>
        <taxon>Eukaryota</taxon>
        <taxon>Sar</taxon>
        <taxon>Rhizaria</taxon>
        <taxon>Retaria</taxon>
        <taxon>Foraminifera</taxon>
        <taxon>Monothalamids</taxon>
        <taxon>Reticulomyxidae</taxon>
        <taxon>Reticulomyxa</taxon>
    </lineage>
</organism>
<dbReference type="Gene3D" id="3.30.2410.10">
    <property type="entry name" value="Hect, E3 ligase catalytic domain"/>
    <property type="match status" value="1"/>
</dbReference>
<feature type="transmembrane region" description="Helical" evidence="4">
    <location>
        <begin position="221"/>
        <end position="242"/>
    </location>
</feature>
<keyword evidence="7" id="KW-1185">Reference proteome</keyword>
<evidence type="ECO:0000256" key="2">
    <source>
        <dbReference type="PROSITE-ProRule" id="PRU00104"/>
    </source>
</evidence>
<accession>X6LXH8</accession>
<dbReference type="AlphaFoldDB" id="X6LXH8"/>
<comment type="caution">
    <text evidence="2">Lacks conserved residue(s) required for the propagation of feature annotation.</text>
</comment>
<dbReference type="InterPro" id="IPR042469">
    <property type="entry name" value="HECTD3"/>
</dbReference>
<dbReference type="OrthoDB" id="239701at2759"/>
<feature type="non-terminal residue" evidence="6">
    <location>
        <position position="1"/>
    </location>
</feature>
<evidence type="ECO:0000259" key="5">
    <source>
        <dbReference type="PROSITE" id="PS50237"/>
    </source>
</evidence>
<dbReference type="Proteomes" id="UP000023152">
    <property type="component" value="Unassembled WGS sequence"/>
</dbReference>
<dbReference type="SMART" id="SM00119">
    <property type="entry name" value="HECTc"/>
    <property type="match status" value="1"/>
</dbReference>
<dbReference type="PROSITE" id="PS50237">
    <property type="entry name" value="HECT"/>
    <property type="match status" value="1"/>
</dbReference>